<name>A0A9P9GDX0_FUSRE</name>
<dbReference type="EMBL" id="JAGMUX010000016">
    <property type="protein sequence ID" value="KAH7237096.1"/>
    <property type="molecule type" value="Genomic_DNA"/>
</dbReference>
<keyword evidence="2" id="KW-1185">Reference proteome</keyword>
<accession>A0A9P9GDX0</accession>
<gene>
    <name evidence="1" type="ORF">BKA55DRAFT_135127</name>
</gene>
<organism evidence="1 2">
    <name type="scientific">Fusarium redolens</name>
    <dbReference type="NCBI Taxonomy" id="48865"/>
    <lineage>
        <taxon>Eukaryota</taxon>
        <taxon>Fungi</taxon>
        <taxon>Dikarya</taxon>
        <taxon>Ascomycota</taxon>
        <taxon>Pezizomycotina</taxon>
        <taxon>Sordariomycetes</taxon>
        <taxon>Hypocreomycetidae</taxon>
        <taxon>Hypocreales</taxon>
        <taxon>Nectriaceae</taxon>
        <taxon>Fusarium</taxon>
        <taxon>Fusarium redolens species complex</taxon>
    </lineage>
</organism>
<dbReference type="RefSeq" id="XP_046045226.1">
    <property type="nucleotide sequence ID" value="XM_046184863.1"/>
</dbReference>
<evidence type="ECO:0000313" key="1">
    <source>
        <dbReference type="EMBL" id="KAH7237096.1"/>
    </source>
</evidence>
<protein>
    <submittedName>
        <fullName evidence="1">Uncharacterized protein</fullName>
    </submittedName>
</protein>
<dbReference type="Proteomes" id="UP000720189">
    <property type="component" value="Unassembled WGS sequence"/>
</dbReference>
<comment type="caution">
    <text evidence="1">The sequence shown here is derived from an EMBL/GenBank/DDBJ whole genome shotgun (WGS) entry which is preliminary data.</text>
</comment>
<sequence length="215" mass="24534">MGVYETLQGNFTAARTHFRKNMLTAHEMLSDDTDENDADAYFVLFQCLPHTEDDVNALVAFELTGPIEKTIEMRLGEIRGEDKVAATELLEFAKENLSLSDTAPHRYTAVLNELQRRIHLENEEDEKTTTTETYQRLYALLVKKRPATGDDDDPSQPYEITDSDIVVNWRYICSGNCGGAWDFETDINICKYCWDTPFCQKCLPQLQQGTSKMLA</sequence>
<proteinExistence type="predicted"/>
<dbReference type="OrthoDB" id="5095912at2759"/>
<dbReference type="GeneID" id="70214817"/>
<reference evidence="1" key="1">
    <citation type="journal article" date="2021" name="Nat. Commun.">
        <title>Genetic determinants of endophytism in the Arabidopsis root mycobiome.</title>
        <authorList>
            <person name="Mesny F."/>
            <person name="Miyauchi S."/>
            <person name="Thiergart T."/>
            <person name="Pickel B."/>
            <person name="Atanasova L."/>
            <person name="Karlsson M."/>
            <person name="Huettel B."/>
            <person name="Barry K.W."/>
            <person name="Haridas S."/>
            <person name="Chen C."/>
            <person name="Bauer D."/>
            <person name="Andreopoulos W."/>
            <person name="Pangilinan J."/>
            <person name="LaButti K."/>
            <person name="Riley R."/>
            <person name="Lipzen A."/>
            <person name="Clum A."/>
            <person name="Drula E."/>
            <person name="Henrissat B."/>
            <person name="Kohler A."/>
            <person name="Grigoriev I.V."/>
            <person name="Martin F.M."/>
            <person name="Hacquard S."/>
        </authorList>
    </citation>
    <scope>NUCLEOTIDE SEQUENCE</scope>
    <source>
        <strain evidence="1">MPI-CAGE-AT-0023</strain>
    </source>
</reference>
<dbReference type="AlphaFoldDB" id="A0A9P9GDX0"/>
<evidence type="ECO:0000313" key="2">
    <source>
        <dbReference type="Proteomes" id="UP000720189"/>
    </source>
</evidence>